<evidence type="ECO:0000313" key="1">
    <source>
        <dbReference type="EMBL" id="PWT47927.1"/>
    </source>
</evidence>
<accession>A0A317GI63</accession>
<dbReference type="InterPro" id="IPR019612">
    <property type="entry name" value="Minor_capsid_put"/>
</dbReference>
<organism evidence="1 2">
    <name type="scientific">Limosilactobacillus reuteri</name>
    <name type="common">Lactobacillus reuteri</name>
    <dbReference type="NCBI Taxonomy" id="1598"/>
    <lineage>
        <taxon>Bacteria</taxon>
        <taxon>Bacillati</taxon>
        <taxon>Bacillota</taxon>
        <taxon>Bacilli</taxon>
        <taxon>Lactobacillales</taxon>
        <taxon>Lactobacillaceae</taxon>
        <taxon>Limosilactobacillus</taxon>
    </lineage>
</organism>
<dbReference type="Pfam" id="PF10665">
    <property type="entry name" value="Minor_capsid_1"/>
    <property type="match status" value="1"/>
</dbReference>
<dbReference type="Proteomes" id="UP000245866">
    <property type="component" value="Unassembled WGS sequence"/>
</dbReference>
<name>A0A317GI63_LIMRT</name>
<dbReference type="AlphaFoldDB" id="A0A317GI63"/>
<dbReference type="RefSeq" id="WP_134907178.1">
    <property type="nucleotide sequence ID" value="NZ_JAJAOX010000235.1"/>
</dbReference>
<dbReference type="EMBL" id="QGHS01000031">
    <property type="protein sequence ID" value="PWT47927.1"/>
    <property type="molecule type" value="Genomic_DNA"/>
</dbReference>
<sequence length="115" mass="13039">MLPRIPKKMCNQSIELQVPTGEEDDYGKQKTVEQAINNVLVQPQTIYSGSSNSRTITANAIVFLFADISDPLPKITPDWIGTHLTFEGRDYTITNIVDNREPYSNKVYSYELEVL</sequence>
<proteinExistence type="predicted"/>
<gene>
    <name evidence="1" type="ORF">DKZ23_03820</name>
</gene>
<reference evidence="1 2" key="1">
    <citation type="journal article" date="2018" name="Front. Microbiol.">
        <title>Comparative Genomics of the Herbivore Gut Symbiont Lactobacillus reuteri Reveals Genetic Diversity and Lifestyle Adaptation.</title>
        <authorList>
            <person name="Zhao J."/>
        </authorList>
    </citation>
    <scope>NUCLEOTIDE SEQUENCE [LARGE SCALE GENOMIC DNA]</scope>
    <source>
        <strain evidence="1 2">LR12</strain>
    </source>
</reference>
<comment type="caution">
    <text evidence="1">The sequence shown here is derived from an EMBL/GenBank/DDBJ whole genome shotgun (WGS) entry which is preliminary data.</text>
</comment>
<evidence type="ECO:0000313" key="2">
    <source>
        <dbReference type="Proteomes" id="UP000245866"/>
    </source>
</evidence>
<protein>
    <submittedName>
        <fullName evidence="1">Capsid protein</fullName>
    </submittedName>
</protein>